<dbReference type="InParanoid" id="A0A7M7QJV6"/>
<sequence length="160" mass="17932">MSKEFDSFTWDWMGDASFANPESSHSCKCSRCTATVIVGKFYKIITTLQLLSNCLAILILSLVNEHMHQTFGDAVIQSSHTLLGSEVRLSTLPCIVGTPPNHIKSEIGKIISTRLVDDEATLHLGIESFMTLRIIILSCRCWVCSTQNDSYKFLHRNGRH</sequence>
<accession>A0A7M7QJV6</accession>
<dbReference type="Proteomes" id="UP000002358">
    <property type="component" value="Unassembled WGS sequence"/>
</dbReference>
<keyword evidence="2" id="KW-1185">Reference proteome</keyword>
<dbReference type="EnsemblMetazoa" id="XM_031933019">
    <property type="protein sequence ID" value="XP_031788879"/>
    <property type="gene ID" value="LOC107981845"/>
</dbReference>
<dbReference type="RefSeq" id="XP_031788879.1">
    <property type="nucleotide sequence ID" value="XM_031933019.1"/>
</dbReference>
<dbReference type="RefSeq" id="XP_031788878.1">
    <property type="nucleotide sequence ID" value="XM_031933018.1"/>
</dbReference>
<name>A0A7M7QJV6_NASVI</name>
<proteinExistence type="predicted"/>
<dbReference type="AlphaFoldDB" id="A0A7M7QJV6"/>
<dbReference type="GeneID" id="107981845"/>
<organism evidence="1 2">
    <name type="scientific">Nasonia vitripennis</name>
    <name type="common">Parasitic wasp</name>
    <dbReference type="NCBI Taxonomy" id="7425"/>
    <lineage>
        <taxon>Eukaryota</taxon>
        <taxon>Metazoa</taxon>
        <taxon>Ecdysozoa</taxon>
        <taxon>Arthropoda</taxon>
        <taxon>Hexapoda</taxon>
        <taxon>Insecta</taxon>
        <taxon>Pterygota</taxon>
        <taxon>Neoptera</taxon>
        <taxon>Endopterygota</taxon>
        <taxon>Hymenoptera</taxon>
        <taxon>Apocrita</taxon>
        <taxon>Proctotrupomorpha</taxon>
        <taxon>Chalcidoidea</taxon>
        <taxon>Pteromalidae</taxon>
        <taxon>Pteromalinae</taxon>
        <taxon>Nasonia</taxon>
    </lineage>
</organism>
<evidence type="ECO:0000313" key="2">
    <source>
        <dbReference type="Proteomes" id="UP000002358"/>
    </source>
</evidence>
<reference evidence="1" key="1">
    <citation type="submission" date="2021-01" db="UniProtKB">
        <authorList>
            <consortium name="EnsemblMetazoa"/>
        </authorList>
    </citation>
    <scope>IDENTIFICATION</scope>
</reference>
<protein>
    <submittedName>
        <fullName evidence="1">Uncharacterized protein</fullName>
    </submittedName>
</protein>
<dbReference type="EnsemblMetazoa" id="XM_031933018">
    <property type="protein sequence ID" value="XP_031788878"/>
    <property type="gene ID" value="LOC107981845"/>
</dbReference>
<evidence type="ECO:0000313" key="1">
    <source>
        <dbReference type="EnsemblMetazoa" id="XP_031788879"/>
    </source>
</evidence>
<dbReference type="KEGG" id="nvi:107981845"/>